<evidence type="ECO:0000313" key="9">
    <source>
        <dbReference type="EMBL" id="KSW10320.1"/>
    </source>
</evidence>
<gene>
    <name evidence="9" type="ORF">APY09_09990</name>
</gene>
<dbReference type="GO" id="GO:0016616">
    <property type="term" value="F:oxidoreductase activity, acting on the CH-OH group of donors, NAD or NADP as acceptor"/>
    <property type="evidence" value="ECO:0007669"/>
    <property type="project" value="InterPro"/>
</dbReference>
<dbReference type="GO" id="GO:0004470">
    <property type="term" value="F:malic enzyme activity"/>
    <property type="evidence" value="ECO:0007669"/>
    <property type="project" value="InterPro"/>
</dbReference>
<comment type="cofactor">
    <cofactor evidence="2">
        <name>Mg(2+)</name>
        <dbReference type="ChEBI" id="CHEBI:18420"/>
    </cofactor>
</comment>
<dbReference type="FunFam" id="3.40.50.10380:FF:000003">
    <property type="entry name" value="NADP-dependent malic enzyme"/>
    <property type="match status" value="1"/>
</dbReference>
<dbReference type="InterPro" id="IPR045213">
    <property type="entry name" value="Malic_NAD-bd_bact_type"/>
</dbReference>
<evidence type="ECO:0000256" key="2">
    <source>
        <dbReference type="ARBA" id="ARBA00001946"/>
    </source>
</evidence>
<sequence>MRTSPSYTASYRIEVDEKTTSIASIVDAVSSTGAEIKGLDVADSDRGRIIIDLTCDMRDSEHRREVRDAIGALPGVTADSVADQTFMSHIGGKVEIHSKVPLRNRDDLSRAYTPGVARVCTAIHDMPQKAHLLTMKANTVAVVSDGTAVLGLGDIGPEAALPVMEGKAVLFKEFGGVDAWPVVLDTKDTEEIISIVKAIAPAYGGINLEDISAPRCFEIEERLRAELDIPVFHDDQHGTAIVVLSALINALKIVNKKIEDVRIVVSGVGAAGNAIIRLLLAQGARDIIGCGRDGALSGDATEGMHPSRKALAEATNPRHVHGSLKEVLKGADVFIGVSSGNILDPSDVETMADDAIVFALANPTPEVDPIGAGKYAAVVATGRSDYPNQINNVLAFPGLFRGLLDAKVKEITTEVLRVASVAIASVISEDELSPSYIIPGAFDKRVAPAVSKAVRRAVRDLPTVDIPVQPDMDVN</sequence>
<evidence type="ECO:0000256" key="6">
    <source>
        <dbReference type="RuleBase" id="RU003427"/>
    </source>
</evidence>
<evidence type="ECO:0000256" key="1">
    <source>
        <dbReference type="ARBA" id="ARBA00001936"/>
    </source>
</evidence>
<comment type="similarity">
    <text evidence="3 6">Belongs to the malic enzymes family.</text>
</comment>
<proteinExistence type="inferred from homology"/>
<dbReference type="PROSITE" id="PS00331">
    <property type="entry name" value="MALIC_ENZYMES"/>
    <property type="match status" value="1"/>
</dbReference>
<dbReference type="Gene3D" id="3.40.50.10380">
    <property type="entry name" value="Malic enzyme, N-terminal domain"/>
    <property type="match status" value="1"/>
</dbReference>
<evidence type="ECO:0000259" key="8">
    <source>
        <dbReference type="SMART" id="SM01274"/>
    </source>
</evidence>
<dbReference type="OrthoDB" id="9805787at2"/>
<name>A0A0V8RQA1_9ACTO</name>
<dbReference type="InterPro" id="IPR046346">
    <property type="entry name" value="Aminoacid_DH-like_N_sf"/>
</dbReference>
<dbReference type="InterPro" id="IPR001891">
    <property type="entry name" value="Malic_OxRdtase"/>
</dbReference>
<dbReference type="Gene3D" id="3.40.50.720">
    <property type="entry name" value="NAD(P)-binding Rossmann-like Domain"/>
    <property type="match status" value="1"/>
</dbReference>
<dbReference type="SMART" id="SM00919">
    <property type="entry name" value="Malic_M"/>
    <property type="match status" value="1"/>
</dbReference>
<dbReference type="Pfam" id="PF03949">
    <property type="entry name" value="Malic_M"/>
    <property type="match status" value="1"/>
</dbReference>
<dbReference type="SUPFAM" id="SSF53223">
    <property type="entry name" value="Aminoacid dehydrogenase-like, N-terminal domain"/>
    <property type="match status" value="1"/>
</dbReference>
<dbReference type="PANTHER" id="PTHR43237">
    <property type="entry name" value="NADP-DEPENDENT MALIC ENZYME"/>
    <property type="match status" value="1"/>
</dbReference>
<dbReference type="InterPro" id="IPR037062">
    <property type="entry name" value="Malic_N_dom_sf"/>
</dbReference>
<dbReference type="Pfam" id="PF00390">
    <property type="entry name" value="malic"/>
    <property type="match status" value="1"/>
</dbReference>
<dbReference type="GO" id="GO:0051287">
    <property type="term" value="F:NAD binding"/>
    <property type="evidence" value="ECO:0007669"/>
    <property type="project" value="InterPro"/>
</dbReference>
<dbReference type="CDD" id="cd05311">
    <property type="entry name" value="NAD_bind_2_malic_enz"/>
    <property type="match status" value="1"/>
</dbReference>
<keyword evidence="5" id="KW-0560">Oxidoreductase</keyword>
<dbReference type="EMBL" id="LLVT01000004">
    <property type="protein sequence ID" value="KSW10320.1"/>
    <property type="molecule type" value="Genomic_DNA"/>
</dbReference>
<feature type="domain" description="Malic enzyme NAD-binding" evidence="7">
    <location>
        <begin position="236"/>
        <end position="459"/>
    </location>
</feature>
<comment type="cofactor">
    <cofactor evidence="1">
        <name>Mn(2+)</name>
        <dbReference type="ChEBI" id="CHEBI:29035"/>
    </cofactor>
</comment>
<accession>A0A0V8RQA1</accession>
<dbReference type="InterPro" id="IPR015884">
    <property type="entry name" value="Malic_enzyme_CS"/>
</dbReference>
<dbReference type="InterPro" id="IPR036291">
    <property type="entry name" value="NAD(P)-bd_dom_sf"/>
</dbReference>
<dbReference type="PANTHER" id="PTHR43237:SF4">
    <property type="entry name" value="NADP-DEPENDENT MALIC ENZYME"/>
    <property type="match status" value="1"/>
</dbReference>
<evidence type="ECO:0000313" key="10">
    <source>
        <dbReference type="Proteomes" id="UP000054686"/>
    </source>
</evidence>
<dbReference type="PRINTS" id="PR00072">
    <property type="entry name" value="MALOXRDTASE"/>
</dbReference>
<dbReference type="SUPFAM" id="SSF51735">
    <property type="entry name" value="NAD(P)-binding Rossmann-fold domains"/>
    <property type="match status" value="1"/>
</dbReference>
<comment type="caution">
    <text evidence="9">The sequence shown here is derived from an EMBL/GenBank/DDBJ whole genome shotgun (WGS) entry which is preliminary data.</text>
</comment>
<dbReference type="InterPro" id="IPR051674">
    <property type="entry name" value="Malate_Decarboxylase"/>
</dbReference>
<evidence type="ECO:0000256" key="5">
    <source>
        <dbReference type="ARBA" id="ARBA00023002"/>
    </source>
</evidence>
<dbReference type="InterPro" id="IPR012302">
    <property type="entry name" value="Malic_NAD-bd"/>
</dbReference>
<evidence type="ECO:0000256" key="4">
    <source>
        <dbReference type="ARBA" id="ARBA00022723"/>
    </source>
</evidence>
<dbReference type="AlphaFoldDB" id="A0A0V8RQA1"/>
<reference evidence="9 10" key="1">
    <citation type="submission" date="2015-10" db="EMBL/GenBank/DDBJ databases">
        <title>Draft Genome of Actinomyces odontolyticus subsp. actinosynbacter strain XH001.</title>
        <authorList>
            <person name="Mclean J.S."/>
            <person name="He X."/>
        </authorList>
    </citation>
    <scope>NUCLEOTIDE SEQUENCE [LARGE SCALE GENOMIC DNA]</scope>
    <source>
        <strain evidence="9 10">XH001</strain>
    </source>
</reference>
<evidence type="ECO:0000256" key="3">
    <source>
        <dbReference type="ARBA" id="ARBA00008785"/>
    </source>
</evidence>
<organism evidence="9 10">
    <name type="scientific">Schaalia odontolytica</name>
    <dbReference type="NCBI Taxonomy" id="1660"/>
    <lineage>
        <taxon>Bacteria</taxon>
        <taxon>Bacillati</taxon>
        <taxon>Actinomycetota</taxon>
        <taxon>Actinomycetes</taxon>
        <taxon>Actinomycetales</taxon>
        <taxon>Actinomycetaceae</taxon>
        <taxon>Schaalia</taxon>
    </lineage>
</organism>
<dbReference type="Proteomes" id="UP000054686">
    <property type="component" value="Unassembled WGS sequence"/>
</dbReference>
<dbReference type="GO" id="GO:0046872">
    <property type="term" value="F:metal ion binding"/>
    <property type="evidence" value="ECO:0007669"/>
    <property type="project" value="UniProtKB-KW"/>
</dbReference>
<feature type="domain" description="Malic enzyme N-terminal" evidence="8">
    <location>
        <begin position="91"/>
        <end position="224"/>
    </location>
</feature>
<dbReference type="SMART" id="SM01274">
    <property type="entry name" value="malic"/>
    <property type="match status" value="1"/>
</dbReference>
<dbReference type="RefSeq" id="WP_060567641.1">
    <property type="nucleotide sequence ID" value="NZ_CP040006.1"/>
</dbReference>
<dbReference type="InterPro" id="IPR012301">
    <property type="entry name" value="Malic_N_dom"/>
</dbReference>
<protein>
    <submittedName>
        <fullName evidence="9">Malate dehydrogenase</fullName>
    </submittedName>
</protein>
<evidence type="ECO:0000259" key="7">
    <source>
        <dbReference type="SMART" id="SM00919"/>
    </source>
</evidence>
<keyword evidence="4 6" id="KW-0479">Metal-binding</keyword>